<sequence length="668" mass="75381">MSPVKSIKDDAVTSLLLELTLCEHQPPYCTFRARLHNRGTQSLENWQCCFSICRLIKPDSVQPGSISQTGSFCRFNPVAADGTKLSLPAGSSIDFHFAMGTAPLHYQSDGFGDAYLEILLDDGSLQRLPIQIGHFDLGFGRVQPQWQAEPALPSLIPQVGVIPRPLVQHEQDGYFTLNEHTTLSLMTPQADAAVQWLQDEVVARCGLALPLVPATSPERAIWFECDPTLAPAQYQLTIQPQHIHVRAAQREGFIYAVASVLQLLPATPAHAPSGAYCLPCTEIDDQPLHGYRGMMLDCARHFHSVATIKRLINQLAYCKFNYFHWHLTDDEGWRVEINAYPQLTNIGAWRGPQETLLPQYTCLAECHGGYYRQSEIREVIAYAAARGITVIPEIDIPGHCRAAILSLPELLRDPQDRSQYRSIQYYNDNVLSPALEGTYTFIRTVLAEICALFPSPFIHIGADEVPEGVWTASPACQAMMQTLNYRSPKELQGHLLRFAEEILHQHSKRMMGWEEATHGEKVSKDTIIFPWRGEEAGMECIHQGYDVIMQPGQYTYLDMAQSHNPDEPGVDWARSVNLEQAYHYEPLAALPSDSPLRKHILGVQCALWCEQINNQNRMDYMLYPRLLAIAEAVWSAKSRRDWPDFLARLSGLRPLLDRHGINYRLFQV</sequence>
<dbReference type="InterPro" id="IPR029018">
    <property type="entry name" value="Hex-like_dom2"/>
</dbReference>
<keyword evidence="4" id="KW-0378">Hydrolase</keyword>
<dbReference type="AlphaFoldDB" id="R8ATJ3"/>
<evidence type="ECO:0000256" key="1">
    <source>
        <dbReference type="ARBA" id="ARBA00001231"/>
    </source>
</evidence>
<evidence type="ECO:0000313" key="12">
    <source>
        <dbReference type="Proteomes" id="UP000014012"/>
    </source>
</evidence>
<dbReference type="SUPFAM" id="SSF55545">
    <property type="entry name" value="beta-N-acetylhexosaminidase-like domain"/>
    <property type="match status" value="1"/>
</dbReference>
<comment type="similarity">
    <text evidence="2">Belongs to the glycosyl hydrolase 20 family.</text>
</comment>
<dbReference type="Proteomes" id="UP000014012">
    <property type="component" value="Unassembled WGS sequence"/>
</dbReference>
<evidence type="ECO:0000256" key="8">
    <source>
        <dbReference type="PIRSR" id="PIRSR625705-1"/>
    </source>
</evidence>
<accession>R8ATJ3</accession>
<dbReference type="PANTHER" id="PTHR22600">
    <property type="entry name" value="BETA-HEXOSAMINIDASE"/>
    <property type="match status" value="1"/>
</dbReference>
<dbReference type="GO" id="GO:0016020">
    <property type="term" value="C:membrane"/>
    <property type="evidence" value="ECO:0007669"/>
    <property type="project" value="TreeGrafter"/>
</dbReference>
<evidence type="ECO:0000259" key="10">
    <source>
        <dbReference type="Pfam" id="PF02838"/>
    </source>
</evidence>
<organism evidence="11 12">
    <name type="scientific">Plesiomonas shigelloides 302-73</name>
    <dbReference type="NCBI Taxonomy" id="1315976"/>
    <lineage>
        <taxon>Bacteria</taxon>
        <taxon>Pseudomonadati</taxon>
        <taxon>Pseudomonadota</taxon>
        <taxon>Gammaproteobacteria</taxon>
        <taxon>Enterobacterales</taxon>
        <taxon>Enterobacteriaceae</taxon>
        <taxon>Plesiomonas</taxon>
    </lineage>
</organism>
<feature type="active site" description="Proton donor" evidence="8">
    <location>
        <position position="464"/>
    </location>
</feature>
<dbReference type="PRINTS" id="PR00738">
    <property type="entry name" value="GLHYDRLASE20"/>
</dbReference>
<dbReference type="InterPro" id="IPR015882">
    <property type="entry name" value="HEX_bac_N"/>
</dbReference>
<dbReference type="EC" id="3.2.1.52" evidence="3"/>
<comment type="catalytic activity">
    <reaction evidence="1">
        <text>Hydrolysis of terminal non-reducing N-acetyl-D-hexosamine residues in N-acetyl-beta-D-hexosaminides.</text>
        <dbReference type="EC" id="3.2.1.52"/>
    </reaction>
</comment>
<evidence type="ECO:0000256" key="2">
    <source>
        <dbReference type="ARBA" id="ARBA00006285"/>
    </source>
</evidence>
<feature type="domain" description="Glycoside hydrolase family 20 catalytic" evidence="9">
    <location>
        <begin position="290"/>
        <end position="636"/>
    </location>
</feature>
<dbReference type="InterPro" id="IPR017853">
    <property type="entry name" value="GH"/>
</dbReference>
<dbReference type="CDD" id="cd06563">
    <property type="entry name" value="GH20_chitobiase-like"/>
    <property type="match status" value="1"/>
</dbReference>
<dbReference type="GO" id="GO:0005975">
    <property type="term" value="P:carbohydrate metabolic process"/>
    <property type="evidence" value="ECO:0007669"/>
    <property type="project" value="InterPro"/>
</dbReference>
<dbReference type="Gene3D" id="3.30.379.10">
    <property type="entry name" value="Chitobiase/beta-hexosaminidase domain 2-like"/>
    <property type="match status" value="1"/>
</dbReference>
<evidence type="ECO:0000256" key="5">
    <source>
        <dbReference type="ARBA" id="ARBA00023295"/>
    </source>
</evidence>
<dbReference type="PANTHER" id="PTHR22600:SF57">
    <property type="entry name" value="BETA-N-ACETYLHEXOSAMINIDASE"/>
    <property type="match status" value="1"/>
</dbReference>
<dbReference type="OrthoDB" id="9763537at2"/>
<keyword evidence="12" id="KW-1185">Reference proteome</keyword>
<keyword evidence="5" id="KW-0326">Glycosidase</keyword>
<dbReference type="GO" id="GO:0030203">
    <property type="term" value="P:glycosaminoglycan metabolic process"/>
    <property type="evidence" value="ECO:0007669"/>
    <property type="project" value="TreeGrafter"/>
</dbReference>
<dbReference type="Gene3D" id="3.20.20.80">
    <property type="entry name" value="Glycosidases"/>
    <property type="match status" value="1"/>
</dbReference>
<evidence type="ECO:0000313" key="11">
    <source>
        <dbReference type="EMBL" id="EON89657.1"/>
    </source>
</evidence>
<dbReference type="Pfam" id="PF02838">
    <property type="entry name" value="Glyco_hydro_20b"/>
    <property type="match status" value="1"/>
</dbReference>
<dbReference type="STRING" id="703.SAMEA2665130_00495"/>
<dbReference type="InterPro" id="IPR015883">
    <property type="entry name" value="Glyco_hydro_20_cat"/>
</dbReference>
<evidence type="ECO:0000259" key="9">
    <source>
        <dbReference type="Pfam" id="PF00728"/>
    </source>
</evidence>
<protein>
    <recommendedName>
        <fullName evidence="3">beta-N-acetylhexosaminidase</fullName>
        <ecNumber evidence="3">3.2.1.52</ecNumber>
    </recommendedName>
    <alternativeName>
        <fullName evidence="6">Beta-N-acetylhexosaminidase</fullName>
    </alternativeName>
    <alternativeName>
        <fullName evidence="7">N-acetyl-beta-glucosaminidase</fullName>
    </alternativeName>
</protein>
<dbReference type="Pfam" id="PF00728">
    <property type="entry name" value="Glyco_hydro_20"/>
    <property type="match status" value="1"/>
</dbReference>
<comment type="caution">
    <text evidence="11">The sequence shown here is derived from an EMBL/GenBank/DDBJ whole genome shotgun (WGS) entry which is preliminary data.</text>
</comment>
<dbReference type="InterPro" id="IPR025705">
    <property type="entry name" value="Beta_hexosaminidase_sua/sub"/>
</dbReference>
<feature type="domain" description="Beta-hexosaminidase bacterial type N-terminal" evidence="10">
    <location>
        <begin position="160"/>
        <end position="286"/>
    </location>
</feature>
<evidence type="ECO:0000256" key="7">
    <source>
        <dbReference type="ARBA" id="ARBA00033000"/>
    </source>
</evidence>
<dbReference type="HOGENOM" id="CLU_007082_5_1_6"/>
<evidence type="ECO:0000256" key="3">
    <source>
        <dbReference type="ARBA" id="ARBA00012663"/>
    </source>
</evidence>
<reference evidence="11 12" key="1">
    <citation type="journal article" date="2013" name="Genome Announc.">
        <title>Genome Sequence of Plesiomonas shigelloides Strain 302-73 (Serotype O1).</title>
        <authorList>
            <person name="Pique N."/>
            <person name="Aquilini E."/>
            <person name="Alioto T."/>
            <person name="Minana-Galbis D."/>
            <person name="Tomas J.M."/>
        </authorList>
    </citation>
    <scope>NUCLEOTIDE SEQUENCE [LARGE SCALE GENOMIC DNA]</scope>
    <source>
        <strain evidence="11 12">302-73</strain>
    </source>
</reference>
<dbReference type="PATRIC" id="fig|1315976.3.peg.867"/>
<dbReference type="GO" id="GO:0004563">
    <property type="term" value="F:beta-N-acetylhexosaminidase activity"/>
    <property type="evidence" value="ECO:0007669"/>
    <property type="project" value="UniProtKB-EC"/>
</dbReference>
<dbReference type="EMBL" id="AQQO01000029">
    <property type="protein sequence ID" value="EON89657.1"/>
    <property type="molecule type" value="Genomic_DNA"/>
</dbReference>
<evidence type="ECO:0000256" key="6">
    <source>
        <dbReference type="ARBA" id="ARBA00030512"/>
    </source>
</evidence>
<dbReference type="SUPFAM" id="SSF51445">
    <property type="entry name" value="(Trans)glycosidases"/>
    <property type="match status" value="1"/>
</dbReference>
<name>R8ATJ3_PLESH</name>
<gene>
    <name evidence="11" type="ORF">PLESHI_04443</name>
</gene>
<proteinExistence type="inferred from homology"/>
<evidence type="ECO:0000256" key="4">
    <source>
        <dbReference type="ARBA" id="ARBA00022801"/>
    </source>
</evidence>